<evidence type="ECO:0000256" key="1">
    <source>
        <dbReference type="ARBA" id="ARBA00023015"/>
    </source>
</evidence>
<keyword evidence="3" id="KW-0804">Transcription</keyword>
<dbReference type="InterPro" id="IPR005471">
    <property type="entry name" value="Tscrpt_reg_IclR_N"/>
</dbReference>
<dbReference type="PROSITE" id="PS51077">
    <property type="entry name" value="HTH_ICLR"/>
    <property type="match status" value="1"/>
</dbReference>
<dbReference type="SMART" id="SM00346">
    <property type="entry name" value="HTH_ICLR"/>
    <property type="match status" value="1"/>
</dbReference>
<accession>A0A6P1M5T3</accession>
<protein>
    <submittedName>
        <fullName evidence="6">Helix-turn-helix domain-containing protein</fullName>
    </submittedName>
</protein>
<dbReference type="Gene3D" id="1.10.10.10">
    <property type="entry name" value="Winged helix-like DNA-binding domain superfamily/Winged helix DNA-binding domain"/>
    <property type="match status" value="1"/>
</dbReference>
<keyword evidence="2" id="KW-0238">DNA-binding</keyword>
<keyword evidence="1" id="KW-0805">Transcription regulation</keyword>
<dbReference type="InterPro" id="IPR036388">
    <property type="entry name" value="WH-like_DNA-bd_sf"/>
</dbReference>
<dbReference type="GO" id="GO:0003677">
    <property type="term" value="F:DNA binding"/>
    <property type="evidence" value="ECO:0007669"/>
    <property type="project" value="UniProtKB-KW"/>
</dbReference>
<evidence type="ECO:0000259" key="4">
    <source>
        <dbReference type="PROSITE" id="PS51077"/>
    </source>
</evidence>
<reference evidence="6 7" key="1">
    <citation type="submission" date="2020-01" db="EMBL/GenBank/DDBJ databases">
        <title>Ponticoccus aerotolerans gen. nov., sp. nov., an anaerobic bacterium and proposal of Ponticoccusceae fam. nov., Ponticoccusles ord. nov. and Ponticoccuse classis nov. in the phylum Kiritimatiellaeota.</title>
        <authorList>
            <person name="Zhou L.Y."/>
            <person name="Du Z.J."/>
        </authorList>
    </citation>
    <scope>NUCLEOTIDE SEQUENCE [LARGE SCALE GENOMIC DNA]</scope>
    <source>
        <strain evidence="6 7">S-5007</strain>
    </source>
</reference>
<dbReference type="GO" id="GO:0045892">
    <property type="term" value="P:negative regulation of DNA-templated transcription"/>
    <property type="evidence" value="ECO:0007669"/>
    <property type="project" value="TreeGrafter"/>
</dbReference>
<dbReference type="SUPFAM" id="SSF55781">
    <property type="entry name" value="GAF domain-like"/>
    <property type="match status" value="1"/>
</dbReference>
<dbReference type="EMBL" id="CP047593">
    <property type="protein sequence ID" value="QHI69217.1"/>
    <property type="molecule type" value="Genomic_DNA"/>
</dbReference>
<dbReference type="Pfam" id="PF01614">
    <property type="entry name" value="IclR_C"/>
    <property type="match status" value="1"/>
</dbReference>
<dbReference type="PANTHER" id="PTHR30136">
    <property type="entry name" value="HELIX-TURN-HELIX TRANSCRIPTIONAL REGULATOR, ICLR FAMILY"/>
    <property type="match status" value="1"/>
</dbReference>
<dbReference type="GO" id="GO:0003700">
    <property type="term" value="F:DNA-binding transcription factor activity"/>
    <property type="evidence" value="ECO:0007669"/>
    <property type="project" value="TreeGrafter"/>
</dbReference>
<evidence type="ECO:0000259" key="5">
    <source>
        <dbReference type="PROSITE" id="PS51078"/>
    </source>
</evidence>
<gene>
    <name evidence="6" type="ORF">GT409_07045</name>
</gene>
<proteinExistence type="predicted"/>
<dbReference type="Pfam" id="PF09339">
    <property type="entry name" value="HTH_IclR"/>
    <property type="match status" value="1"/>
</dbReference>
<name>A0A6P1M5T3_9BACT</name>
<evidence type="ECO:0000313" key="6">
    <source>
        <dbReference type="EMBL" id="QHI69217.1"/>
    </source>
</evidence>
<evidence type="ECO:0000256" key="2">
    <source>
        <dbReference type="ARBA" id="ARBA00023125"/>
    </source>
</evidence>
<dbReference type="RefSeq" id="WP_160628327.1">
    <property type="nucleotide sequence ID" value="NZ_CP047593.1"/>
</dbReference>
<dbReference type="KEGG" id="taer:GT409_07045"/>
<sequence>MNKINSKYKVPNLERALIIIELLKEHPDGLTLKEIADEIGASPTSVFRISMTMIDKGYFLRDEQTKRIRMSSKLFAVSSVGTCDKNISEIAAPYLRQLRNVTKETALLGVLLPNKARGVAILEYPGLHPFKFLHDIGEPIILHVGAPGKALLAFLPEDEQEEIINKLQLKKYTNKTITGKQDLQTELAKVKEQGCALGLGEWMKEMHCVSAPILDRFGYPLAVVWITGPSSRMSKDKIPELARQVKDCATQITTALQNETA</sequence>
<keyword evidence="7" id="KW-1185">Reference proteome</keyword>
<dbReference type="InterPro" id="IPR050707">
    <property type="entry name" value="HTH_MetabolicPath_Reg"/>
</dbReference>
<feature type="domain" description="IclR-ED" evidence="5">
    <location>
        <begin position="73"/>
        <end position="258"/>
    </location>
</feature>
<organism evidence="6 7">
    <name type="scientific">Tichowtungia aerotolerans</name>
    <dbReference type="NCBI Taxonomy" id="2697043"/>
    <lineage>
        <taxon>Bacteria</taxon>
        <taxon>Pseudomonadati</taxon>
        <taxon>Kiritimatiellota</taxon>
        <taxon>Tichowtungiia</taxon>
        <taxon>Tichowtungiales</taxon>
        <taxon>Tichowtungiaceae</taxon>
        <taxon>Tichowtungia</taxon>
    </lineage>
</organism>
<dbReference type="InterPro" id="IPR014757">
    <property type="entry name" value="Tscrpt_reg_IclR_C"/>
</dbReference>
<dbReference type="PANTHER" id="PTHR30136:SF35">
    <property type="entry name" value="HTH-TYPE TRANSCRIPTIONAL REGULATOR RV1719"/>
    <property type="match status" value="1"/>
</dbReference>
<dbReference type="InterPro" id="IPR036390">
    <property type="entry name" value="WH_DNA-bd_sf"/>
</dbReference>
<feature type="domain" description="HTH iclR-type" evidence="4">
    <location>
        <begin position="10"/>
        <end position="72"/>
    </location>
</feature>
<evidence type="ECO:0000313" key="7">
    <source>
        <dbReference type="Proteomes" id="UP000464954"/>
    </source>
</evidence>
<dbReference type="SUPFAM" id="SSF46785">
    <property type="entry name" value="Winged helix' DNA-binding domain"/>
    <property type="match status" value="1"/>
</dbReference>
<dbReference type="PROSITE" id="PS51078">
    <property type="entry name" value="ICLR_ED"/>
    <property type="match status" value="1"/>
</dbReference>
<evidence type="ECO:0000256" key="3">
    <source>
        <dbReference type="ARBA" id="ARBA00023163"/>
    </source>
</evidence>
<dbReference type="Proteomes" id="UP000464954">
    <property type="component" value="Chromosome"/>
</dbReference>
<dbReference type="InterPro" id="IPR029016">
    <property type="entry name" value="GAF-like_dom_sf"/>
</dbReference>
<dbReference type="AlphaFoldDB" id="A0A6P1M5T3"/>
<dbReference type="Gene3D" id="3.30.450.40">
    <property type="match status" value="1"/>
</dbReference>